<dbReference type="Proteomes" id="UP000295293">
    <property type="component" value="Unassembled WGS sequence"/>
</dbReference>
<name>A0A4V3DN32_9GAMM</name>
<accession>A0A4V3DN32</accession>
<keyword evidence="2" id="KW-1185">Reference proteome</keyword>
<sequence length="82" mass="9466">MSILSEQQILRKVADGTRFFKEPSEVAEREAWLAVMRHLNEEGHFEEYVEDKESHSGSRRVFRITVGVLTRYGATRLQELGG</sequence>
<protein>
    <submittedName>
        <fullName evidence="1">Uncharacterized protein</fullName>
    </submittedName>
</protein>
<evidence type="ECO:0000313" key="2">
    <source>
        <dbReference type="Proteomes" id="UP000295293"/>
    </source>
</evidence>
<proteinExistence type="predicted"/>
<organism evidence="1 2">
    <name type="scientific">Tahibacter aquaticus</name>
    <dbReference type="NCBI Taxonomy" id="520092"/>
    <lineage>
        <taxon>Bacteria</taxon>
        <taxon>Pseudomonadati</taxon>
        <taxon>Pseudomonadota</taxon>
        <taxon>Gammaproteobacteria</taxon>
        <taxon>Lysobacterales</taxon>
        <taxon>Rhodanobacteraceae</taxon>
        <taxon>Tahibacter</taxon>
    </lineage>
</organism>
<dbReference type="EMBL" id="SNZH01000003">
    <property type="protein sequence ID" value="TDR46546.1"/>
    <property type="molecule type" value="Genomic_DNA"/>
</dbReference>
<reference evidence="1 2" key="1">
    <citation type="submission" date="2019-03" db="EMBL/GenBank/DDBJ databases">
        <title>Genomic Encyclopedia of Type Strains, Phase IV (KMG-IV): sequencing the most valuable type-strain genomes for metagenomic binning, comparative biology and taxonomic classification.</title>
        <authorList>
            <person name="Goeker M."/>
        </authorList>
    </citation>
    <scope>NUCLEOTIDE SEQUENCE [LARGE SCALE GENOMIC DNA]</scope>
    <source>
        <strain evidence="1 2">DSM 21667</strain>
    </source>
</reference>
<comment type="caution">
    <text evidence="1">The sequence shown here is derived from an EMBL/GenBank/DDBJ whole genome shotgun (WGS) entry which is preliminary data.</text>
</comment>
<dbReference type="RefSeq" id="WP_133817686.1">
    <property type="nucleotide sequence ID" value="NZ_SNZH01000003.1"/>
</dbReference>
<evidence type="ECO:0000313" key="1">
    <source>
        <dbReference type="EMBL" id="TDR46546.1"/>
    </source>
</evidence>
<gene>
    <name evidence="1" type="ORF">DFR29_10378</name>
</gene>
<dbReference type="AlphaFoldDB" id="A0A4V3DN32"/>